<dbReference type="AlphaFoldDB" id="A0A0A9F0P1"/>
<feature type="region of interest" description="Disordered" evidence="1">
    <location>
        <begin position="1"/>
        <end position="23"/>
    </location>
</feature>
<evidence type="ECO:0000256" key="1">
    <source>
        <dbReference type="SAM" id="MobiDB-lite"/>
    </source>
</evidence>
<proteinExistence type="predicted"/>
<name>A0A0A9F0P1_ARUDO</name>
<reference evidence="2" key="2">
    <citation type="journal article" date="2015" name="Data Brief">
        <title>Shoot transcriptome of the giant reed, Arundo donax.</title>
        <authorList>
            <person name="Barrero R.A."/>
            <person name="Guerrero F.D."/>
            <person name="Moolhuijzen P."/>
            <person name="Goolsby J.A."/>
            <person name="Tidwell J."/>
            <person name="Bellgard S.E."/>
            <person name="Bellgard M.I."/>
        </authorList>
    </citation>
    <scope>NUCLEOTIDE SEQUENCE</scope>
    <source>
        <tissue evidence="2">Shoot tissue taken approximately 20 cm above the soil surface</tissue>
    </source>
</reference>
<feature type="compositionally biased region" description="Polar residues" evidence="1">
    <location>
        <begin position="1"/>
        <end position="10"/>
    </location>
</feature>
<reference evidence="2" key="1">
    <citation type="submission" date="2014-09" db="EMBL/GenBank/DDBJ databases">
        <authorList>
            <person name="Magalhaes I.L.F."/>
            <person name="Oliveira U."/>
            <person name="Santos F.R."/>
            <person name="Vidigal T.H.D.A."/>
            <person name="Brescovit A.D."/>
            <person name="Santos A.J."/>
        </authorList>
    </citation>
    <scope>NUCLEOTIDE SEQUENCE</scope>
    <source>
        <tissue evidence="2">Shoot tissue taken approximately 20 cm above the soil surface</tissue>
    </source>
</reference>
<sequence length="23" mass="2594">MPGRGTNRTTPLLIASSKRMWYG</sequence>
<evidence type="ECO:0000313" key="2">
    <source>
        <dbReference type="EMBL" id="JAE06570.1"/>
    </source>
</evidence>
<dbReference type="EMBL" id="GBRH01191326">
    <property type="protein sequence ID" value="JAE06570.1"/>
    <property type="molecule type" value="Transcribed_RNA"/>
</dbReference>
<organism evidence="2">
    <name type="scientific">Arundo donax</name>
    <name type="common">Giant reed</name>
    <name type="synonym">Donax arundinaceus</name>
    <dbReference type="NCBI Taxonomy" id="35708"/>
    <lineage>
        <taxon>Eukaryota</taxon>
        <taxon>Viridiplantae</taxon>
        <taxon>Streptophyta</taxon>
        <taxon>Embryophyta</taxon>
        <taxon>Tracheophyta</taxon>
        <taxon>Spermatophyta</taxon>
        <taxon>Magnoliopsida</taxon>
        <taxon>Liliopsida</taxon>
        <taxon>Poales</taxon>
        <taxon>Poaceae</taxon>
        <taxon>PACMAD clade</taxon>
        <taxon>Arundinoideae</taxon>
        <taxon>Arundineae</taxon>
        <taxon>Arundo</taxon>
    </lineage>
</organism>
<protein>
    <submittedName>
        <fullName evidence="2">Uncharacterized protein</fullName>
    </submittedName>
</protein>
<accession>A0A0A9F0P1</accession>